<name>I2Q058_9BACT</name>
<dbReference type="STRING" id="596152.DesU5LDRAFT_1479"/>
<proteinExistence type="predicted"/>
<keyword evidence="1" id="KW-1133">Transmembrane helix</keyword>
<gene>
    <name evidence="2" type="ORF">DesU5LDRAFT_1479</name>
</gene>
<accession>I2Q058</accession>
<keyword evidence="1" id="KW-0812">Transmembrane</keyword>
<reference evidence="2" key="1">
    <citation type="submission" date="2011-11" db="EMBL/GenBank/DDBJ databases">
        <title>Improved High-Quality Draft sequence of Desulfovibrio sp. U5L.</title>
        <authorList>
            <consortium name="US DOE Joint Genome Institute"/>
            <person name="Lucas S."/>
            <person name="Han J."/>
            <person name="Lapidus A."/>
            <person name="Cheng J.-F."/>
            <person name="Goodwin L."/>
            <person name="Pitluck S."/>
            <person name="Peters L."/>
            <person name="Ovchinnikova G."/>
            <person name="Held B."/>
            <person name="Detter J.C."/>
            <person name="Han C."/>
            <person name="Tapia R."/>
            <person name="Land M."/>
            <person name="Hauser L."/>
            <person name="Kyrpides N."/>
            <person name="Ivanova N."/>
            <person name="Pagani I."/>
            <person name="Gabster J."/>
            <person name="Walker C."/>
            <person name="Stolyar S."/>
            <person name="Stahl D."/>
            <person name="Arkin A."/>
            <person name="Dehal P."/>
            <person name="Hazen T."/>
            <person name="Woyke T."/>
        </authorList>
    </citation>
    <scope>NUCLEOTIDE SEQUENCE [LARGE SCALE GENOMIC DNA]</scope>
    <source>
        <strain evidence="2">U5L</strain>
    </source>
</reference>
<keyword evidence="1" id="KW-0472">Membrane</keyword>
<evidence type="ECO:0000256" key="1">
    <source>
        <dbReference type="SAM" id="Phobius"/>
    </source>
</evidence>
<sequence>MKTRWRLIFRVWLFAFAVMAAVVLFRPQREEVREWMRGRVTEVSDCRTFGFQPVGKDFWYTARVDGNCEENQAMKPGQTIEIYSIAFEKDGAMRARVR</sequence>
<dbReference type="AlphaFoldDB" id="I2Q058"/>
<organism evidence="2">
    <name type="scientific">Desulfovibrio sp. U5L</name>
    <dbReference type="NCBI Taxonomy" id="596152"/>
    <lineage>
        <taxon>Bacteria</taxon>
        <taxon>Pseudomonadati</taxon>
        <taxon>Thermodesulfobacteriota</taxon>
        <taxon>Desulfovibrionia</taxon>
        <taxon>Desulfovibrionales</taxon>
        <taxon>Desulfovibrionaceae</taxon>
        <taxon>Desulfovibrio</taxon>
    </lineage>
</organism>
<feature type="transmembrane region" description="Helical" evidence="1">
    <location>
        <begin position="7"/>
        <end position="25"/>
    </location>
</feature>
<protein>
    <submittedName>
        <fullName evidence="2">Uncharacterized protein</fullName>
    </submittedName>
</protein>
<evidence type="ECO:0000313" key="2">
    <source>
        <dbReference type="EMBL" id="EIG53164.1"/>
    </source>
</evidence>
<dbReference type="HOGENOM" id="CLU_2329236_0_0_7"/>
<dbReference type="EMBL" id="JH600068">
    <property type="protein sequence ID" value="EIG53164.1"/>
    <property type="molecule type" value="Genomic_DNA"/>
</dbReference>